<dbReference type="EMBL" id="MTBC01000012">
    <property type="protein sequence ID" value="OQD41596.1"/>
    <property type="molecule type" value="Genomic_DNA"/>
</dbReference>
<evidence type="ECO:0000313" key="2">
    <source>
        <dbReference type="Proteomes" id="UP000191680"/>
    </source>
</evidence>
<dbReference type="InterPro" id="IPR052551">
    <property type="entry name" value="UV-DNA_repair_photolyase"/>
</dbReference>
<comment type="caution">
    <text evidence="1">The sequence shown here is derived from an EMBL/GenBank/DDBJ whole genome shotgun (WGS) entry which is preliminary data.</text>
</comment>
<accession>A0A1V6LNP2</accession>
<dbReference type="PANTHER" id="PTHR38657">
    <property type="entry name" value="SLR1343 PROTEIN"/>
    <property type="match status" value="1"/>
</dbReference>
<name>A0A1V6LNP2_9FLAO</name>
<sequence>MIQKKNTKTNGFELMKTLRLILGDQLNHKHSWFKNKESNCIYLMAEMRQETDYVKHHVQKVVAFFMAMRSFAEELQDKGHTVSYFKINAKENPQELSKLIQRTITENQIEKFEYQLPDEYRLDQQLKEICQNLDIETAAVDSEHFYTERHELANFFEGKKSLLMESFYRMMRKKHGVLMASNSNPEGGKWNFDQSNRKKWQGNPEIPHERGFRKDATAILEELEEAGIATFGNIPNNNLSWPTTRADSLQVLNHFCDELLVHFGDYQDALHTSQKYLFHSRLSFAMNSKMLSPKEVIDKVVDTYLENKDQIDISQVEGFVRQILGWREYMRGIYWKEMPNYATLNKLNNTNKLPEFFWTGKTKMNCLKHAIGQSLDDAYAHHIQRLMVIGNYALLTQINPDEVDKWYLGVYIDALEWVEITNTRGMSQFADGGIVATKPYVSSANYINKMGNYCKNCYYKHTQKTGEAACPFNSLYWHFLDEKKEYFKDNQRMGMMLNLLKKKDAKELEQLKERAQQVIENPDNF</sequence>
<dbReference type="AlphaFoldDB" id="A0A1V6LNP2"/>
<gene>
    <name evidence="1" type="ORF">BUL40_14575</name>
</gene>
<dbReference type="Gene3D" id="1.10.10.1710">
    <property type="entry name" value="Deoxyribodipyrimidine photolyase-related"/>
    <property type="match status" value="1"/>
</dbReference>
<dbReference type="Gene3D" id="1.10.579.10">
    <property type="entry name" value="DNA Cyclobutane Dipyrimidine Photolyase, subunit A, domain 3"/>
    <property type="match status" value="1"/>
</dbReference>
<dbReference type="Proteomes" id="UP000191680">
    <property type="component" value="Unassembled WGS sequence"/>
</dbReference>
<keyword evidence="2" id="KW-1185">Reference proteome</keyword>
<dbReference type="PANTHER" id="PTHR38657:SF1">
    <property type="entry name" value="SLR1343 PROTEIN"/>
    <property type="match status" value="1"/>
</dbReference>
<dbReference type="Pfam" id="PF04244">
    <property type="entry name" value="DPRP"/>
    <property type="match status" value="1"/>
</dbReference>
<dbReference type="InterPro" id="IPR007357">
    <property type="entry name" value="PhrB-like"/>
</dbReference>
<dbReference type="Gene3D" id="3.40.50.620">
    <property type="entry name" value="HUPs"/>
    <property type="match status" value="1"/>
</dbReference>
<dbReference type="SUPFAM" id="SSF48173">
    <property type="entry name" value="Cryptochrome/photolyase FAD-binding domain"/>
    <property type="match status" value="1"/>
</dbReference>
<dbReference type="GO" id="GO:0016829">
    <property type="term" value="F:lyase activity"/>
    <property type="evidence" value="ECO:0007669"/>
    <property type="project" value="UniProtKB-KW"/>
</dbReference>
<dbReference type="Gene3D" id="1.25.40.80">
    <property type="match status" value="1"/>
</dbReference>
<dbReference type="OrthoDB" id="5288100at2"/>
<protein>
    <submittedName>
        <fullName evidence="1">Cryptochrome/photolyase family protein</fullName>
    </submittedName>
</protein>
<evidence type="ECO:0000313" key="1">
    <source>
        <dbReference type="EMBL" id="OQD41596.1"/>
    </source>
</evidence>
<proteinExistence type="predicted"/>
<dbReference type="RefSeq" id="WP_080319851.1">
    <property type="nucleotide sequence ID" value="NZ_MTBC01000012.1"/>
</dbReference>
<organism evidence="1 2">
    <name type="scientific">Croceivirga radicis</name>
    <dbReference type="NCBI Taxonomy" id="1929488"/>
    <lineage>
        <taxon>Bacteria</taxon>
        <taxon>Pseudomonadati</taxon>
        <taxon>Bacteroidota</taxon>
        <taxon>Flavobacteriia</taxon>
        <taxon>Flavobacteriales</taxon>
        <taxon>Flavobacteriaceae</taxon>
        <taxon>Croceivirga</taxon>
    </lineage>
</organism>
<dbReference type="InterPro" id="IPR014729">
    <property type="entry name" value="Rossmann-like_a/b/a_fold"/>
</dbReference>
<keyword evidence="1" id="KW-0456">Lyase</keyword>
<dbReference type="InterPro" id="IPR036134">
    <property type="entry name" value="Crypto/Photolyase_FAD-like_sf"/>
</dbReference>
<reference evidence="1 2" key="1">
    <citation type="submission" date="2016-12" db="EMBL/GenBank/DDBJ databases">
        <authorList>
            <person name="Song W.-J."/>
            <person name="Kurnit D.M."/>
        </authorList>
    </citation>
    <scope>NUCLEOTIDE SEQUENCE [LARGE SCALE GENOMIC DNA]</scope>
    <source>
        <strain evidence="1 2">HSG9</strain>
    </source>
</reference>